<accession>A0AAV7GUI1</accession>
<sequence length="60" mass="7564">MHRPKRIFNARQKGHWERRRRLRFMLAKILHYSVKRIKSVVEAQRYKLRRYRCTLAVLEI</sequence>
<name>A0AAV7GUI1_DENCH</name>
<gene>
    <name evidence="1" type="ORF">IEQ34_012026</name>
</gene>
<evidence type="ECO:0000313" key="1">
    <source>
        <dbReference type="EMBL" id="KAH0459212.1"/>
    </source>
</evidence>
<evidence type="ECO:0000313" key="2">
    <source>
        <dbReference type="Proteomes" id="UP000775213"/>
    </source>
</evidence>
<keyword evidence="2" id="KW-1185">Reference proteome</keyword>
<protein>
    <recommendedName>
        <fullName evidence="3">Ribosomal protein L20</fullName>
    </recommendedName>
</protein>
<dbReference type="Proteomes" id="UP000775213">
    <property type="component" value="Unassembled WGS sequence"/>
</dbReference>
<dbReference type="AlphaFoldDB" id="A0AAV7GUI1"/>
<proteinExistence type="predicted"/>
<dbReference type="EMBL" id="JAGFBR010000011">
    <property type="protein sequence ID" value="KAH0459212.1"/>
    <property type="molecule type" value="Genomic_DNA"/>
</dbReference>
<organism evidence="1 2">
    <name type="scientific">Dendrobium chrysotoxum</name>
    <name type="common">Orchid</name>
    <dbReference type="NCBI Taxonomy" id="161865"/>
    <lineage>
        <taxon>Eukaryota</taxon>
        <taxon>Viridiplantae</taxon>
        <taxon>Streptophyta</taxon>
        <taxon>Embryophyta</taxon>
        <taxon>Tracheophyta</taxon>
        <taxon>Spermatophyta</taxon>
        <taxon>Magnoliopsida</taxon>
        <taxon>Liliopsida</taxon>
        <taxon>Asparagales</taxon>
        <taxon>Orchidaceae</taxon>
        <taxon>Epidendroideae</taxon>
        <taxon>Malaxideae</taxon>
        <taxon>Dendrobiinae</taxon>
        <taxon>Dendrobium</taxon>
    </lineage>
</organism>
<comment type="caution">
    <text evidence="1">The sequence shown here is derived from an EMBL/GenBank/DDBJ whole genome shotgun (WGS) entry which is preliminary data.</text>
</comment>
<evidence type="ECO:0008006" key="3">
    <source>
        <dbReference type="Google" id="ProtNLM"/>
    </source>
</evidence>
<reference evidence="1 2" key="1">
    <citation type="journal article" date="2021" name="Hortic Res">
        <title>Chromosome-scale assembly of the Dendrobium chrysotoxum genome enhances the understanding of orchid evolution.</title>
        <authorList>
            <person name="Zhang Y."/>
            <person name="Zhang G.Q."/>
            <person name="Zhang D."/>
            <person name="Liu X.D."/>
            <person name="Xu X.Y."/>
            <person name="Sun W.H."/>
            <person name="Yu X."/>
            <person name="Zhu X."/>
            <person name="Wang Z.W."/>
            <person name="Zhao X."/>
            <person name="Zhong W.Y."/>
            <person name="Chen H."/>
            <person name="Yin W.L."/>
            <person name="Huang T."/>
            <person name="Niu S.C."/>
            <person name="Liu Z.J."/>
        </authorList>
    </citation>
    <scope>NUCLEOTIDE SEQUENCE [LARGE SCALE GENOMIC DNA]</scope>
    <source>
        <strain evidence="1">Lindl</strain>
    </source>
</reference>